<dbReference type="OMA" id="EWENTPE"/>
<accession>A0A2K5KYC3</accession>
<dbReference type="Proteomes" id="UP000233060">
    <property type="component" value="Unassembled WGS sequence"/>
</dbReference>
<evidence type="ECO:0000313" key="3">
    <source>
        <dbReference type="Proteomes" id="UP000233060"/>
    </source>
</evidence>
<dbReference type="Ensembl" id="ENSCATT00000021136.1">
    <property type="protein sequence ID" value="ENSCATP00000005701.1"/>
    <property type="gene ID" value="ENSCATG00000018410.1"/>
</dbReference>
<dbReference type="Bgee" id="ENSCATG00000018410">
    <property type="expression patterns" value="Expressed in skeletal muscle tissue and 2 other cell types or tissues"/>
</dbReference>
<evidence type="ECO:0000313" key="2">
    <source>
        <dbReference type="Ensembl" id="ENSCATP00000005701.1"/>
    </source>
</evidence>
<proteinExistence type="predicted"/>
<reference evidence="2" key="1">
    <citation type="submission" date="2025-08" db="UniProtKB">
        <authorList>
            <consortium name="Ensembl"/>
        </authorList>
    </citation>
    <scope>IDENTIFICATION</scope>
</reference>
<dbReference type="GeneTree" id="ENSGT00910000146899"/>
<organism evidence="2 3">
    <name type="scientific">Cercocebus atys</name>
    <name type="common">Sooty mangabey</name>
    <name type="synonym">Cercocebus torquatus atys</name>
    <dbReference type="NCBI Taxonomy" id="9531"/>
    <lineage>
        <taxon>Eukaryota</taxon>
        <taxon>Metazoa</taxon>
        <taxon>Chordata</taxon>
        <taxon>Craniata</taxon>
        <taxon>Vertebrata</taxon>
        <taxon>Euteleostomi</taxon>
        <taxon>Mammalia</taxon>
        <taxon>Eutheria</taxon>
        <taxon>Euarchontoglires</taxon>
        <taxon>Primates</taxon>
        <taxon>Haplorrhini</taxon>
        <taxon>Catarrhini</taxon>
        <taxon>Cercopithecidae</taxon>
        <taxon>Cercopithecinae</taxon>
        <taxon>Cercocebus</taxon>
    </lineage>
</organism>
<feature type="compositionally biased region" description="Basic and acidic residues" evidence="1">
    <location>
        <begin position="115"/>
        <end position="127"/>
    </location>
</feature>
<keyword evidence="3" id="KW-1185">Reference proteome</keyword>
<protein>
    <submittedName>
        <fullName evidence="2">Uncharacterized protein</fullName>
    </submittedName>
</protein>
<sequence length="127" mass="13756">MGDADVPRHMLHYSGCATKRHPGACGPMWSLSQREAVSRARVPTASTGLRNGPEKSGQGNVFLARPARPARGTYRRVCLPAISPAGTLRSKCPVWLEMAADPTGAGEWENTPEGGRTEVRRELSECR</sequence>
<dbReference type="AlphaFoldDB" id="A0A2K5KYC3"/>
<reference evidence="2" key="2">
    <citation type="submission" date="2025-09" db="UniProtKB">
        <authorList>
            <consortium name="Ensembl"/>
        </authorList>
    </citation>
    <scope>IDENTIFICATION</scope>
</reference>
<feature type="region of interest" description="Disordered" evidence="1">
    <location>
        <begin position="103"/>
        <end position="127"/>
    </location>
</feature>
<feature type="region of interest" description="Disordered" evidence="1">
    <location>
        <begin position="36"/>
        <end position="62"/>
    </location>
</feature>
<name>A0A2K5KYC3_CERAT</name>
<evidence type="ECO:0000256" key="1">
    <source>
        <dbReference type="SAM" id="MobiDB-lite"/>
    </source>
</evidence>